<name>A0A7I8VNL7_9ANNE</name>
<dbReference type="AlphaFoldDB" id="A0A7I8VNL7"/>
<dbReference type="GO" id="GO:0046856">
    <property type="term" value="P:phosphatidylinositol dephosphorylation"/>
    <property type="evidence" value="ECO:0007669"/>
    <property type="project" value="InterPro"/>
</dbReference>
<sequence length="300" mass="34951">MQTISRYYSNAFSDNDKQQAINVFLGLYKPEAGKTNVWELGTDFYLHNQELFTLNRNFIKRNYTNWCSPEIGDCLPLPYDLVHKKPATIYSLYPDDVRIDWFTERYKGNKYVSIDDEFLFRQLLSSKEFRPQDSSRKKLTKNVSSKCSEDGSEKEESSSSNEEEDYDYDFDLSLPKSRAISSYESKENTKTYFNNMKESYGMELNNLSSNSIDNELYKNYSEMYECATGRNKTKSYFSLINRGSNEVLALKLQSDQTIKDSREVYSKTVKSATVSDAWVLSSPPIFSKICYEEYFSLGHQ</sequence>
<reference evidence="3 4" key="1">
    <citation type="submission" date="2020-08" db="EMBL/GenBank/DDBJ databases">
        <authorList>
            <person name="Hejnol A."/>
        </authorList>
    </citation>
    <scope>NUCLEOTIDE SEQUENCE [LARGE SCALE GENOMIC DNA]</scope>
</reference>
<evidence type="ECO:0000256" key="2">
    <source>
        <dbReference type="SAM" id="MobiDB-lite"/>
    </source>
</evidence>
<dbReference type="PANTHER" id="PTHR45738:SF5">
    <property type="entry name" value="POLYPHOSPHOINOSITIDE PHOSPHATASE"/>
    <property type="match status" value="1"/>
</dbReference>
<evidence type="ECO:0000313" key="3">
    <source>
        <dbReference type="EMBL" id="CAD5117328.1"/>
    </source>
</evidence>
<proteinExistence type="predicted"/>
<dbReference type="OrthoDB" id="8812773at2759"/>
<feature type="region of interest" description="Disordered" evidence="2">
    <location>
        <begin position="135"/>
        <end position="166"/>
    </location>
</feature>
<evidence type="ECO:0000256" key="1">
    <source>
        <dbReference type="ARBA" id="ARBA00022801"/>
    </source>
</evidence>
<dbReference type="Proteomes" id="UP000549394">
    <property type="component" value="Unassembled WGS sequence"/>
</dbReference>
<comment type="caution">
    <text evidence="3">The sequence shown here is derived from an EMBL/GenBank/DDBJ whole genome shotgun (WGS) entry which is preliminary data.</text>
</comment>
<dbReference type="GO" id="GO:0043813">
    <property type="term" value="F:phosphatidylinositol-3,5-bisphosphate 5-phosphatase activity"/>
    <property type="evidence" value="ECO:0007669"/>
    <property type="project" value="InterPro"/>
</dbReference>
<evidence type="ECO:0000313" key="4">
    <source>
        <dbReference type="Proteomes" id="UP000549394"/>
    </source>
</evidence>
<feature type="compositionally biased region" description="Basic and acidic residues" evidence="2">
    <location>
        <begin position="147"/>
        <end position="157"/>
    </location>
</feature>
<accession>A0A7I8VNL7</accession>
<organism evidence="3 4">
    <name type="scientific">Dimorphilus gyrociliatus</name>
    <dbReference type="NCBI Taxonomy" id="2664684"/>
    <lineage>
        <taxon>Eukaryota</taxon>
        <taxon>Metazoa</taxon>
        <taxon>Spiralia</taxon>
        <taxon>Lophotrochozoa</taxon>
        <taxon>Annelida</taxon>
        <taxon>Polychaeta</taxon>
        <taxon>Polychaeta incertae sedis</taxon>
        <taxon>Dinophilidae</taxon>
        <taxon>Dimorphilus</taxon>
    </lineage>
</organism>
<protein>
    <submittedName>
        <fullName evidence="3">DgyrCDS6114</fullName>
    </submittedName>
</protein>
<dbReference type="InterPro" id="IPR043573">
    <property type="entry name" value="Fig4-like"/>
</dbReference>
<keyword evidence="1" id="KW-0378">Hydrolase</keyword>
<gene>
    <name evidence="3" type="ORF">DGYR_LOCUS5864</name>
</gene>
<dbReference type="PANTHER" id="PTHR45738">
    <property type="entry name" value="POLYPHOSPHOINOSITIDE PHOSPHATASE"/>
    <property type="match status" value="1"/>
</dbReference>
<keyword evidence="4" id="KW-1185">Reference proteome</keyword>
<dbReference type="EMBL" id="CAJFCJ010000007">
    <property type="protein sequence ID" value="CAD5117328.1"/>
    <property type="molecule type" value="Genomic_DNA"/>
</dbReference>